<evidence type="ECO:0000313" key="3">
    <source>
        <dbReference type="Proteomes" id="UP001557470"/>
    </source>
</evidence>
<dbReference type="Proteomes" id="UP001557470">
    <property type="component" value="Unassembled WGS sequence"/>
</dbReference>
<evidence type="ECO:0000313" key="2">
    <source>
        <dbReference type="EMBL" id="KAL0965992.1"/>
    </source>
</evidence>
<dbReference type="AlphaFoldDB" id="A0ABD0WQQ5"/>
<gene>
    <name evidence="2" type="ORF">UPYG_G00289190</name>
</gene>
<organism evidence="2 3">
    <name type="scientific">Umbra pygmaea</name>
    <name type="common">Eastern mudminnow</name>
    <dbReference type="NCBI Taxonomy" id="75934"/>
    <lineage>
        <taxon>Eukaryota</taxon>
        <taxon>Metazoa</taxon>
        <taxon>Chordata</taxon>
        <taxon>Craniata</taxon>
        <taxon>Vertebrata</taxon>
        <taxon>Euteleostomi</taxon>
        <taxon>Actinopterygii</taxon>
        <taxon>Neopterygii</taxon>
        <taxon>Teleostei</taxon>
        <taxon>Protacanthopterygii</taxon>
        <taxon>Esociformes</taxon>
        <taxon>Umbridae</taxon>
        <taxon>Umbra</taxon>
    </lineage>
</organism>
<dbReference type="EMBL" id="JAGEUA010000009">
    <property type="protein sequence ID" value="KAL0965992.1"/>
    <property type="molecule type" value="Genomic_DNA"/>
</dbReference>
<feature type="region of interest" description="Disordered" evidence="1">
    <location>
        <begin position="1"/>
        <end position="36"/>
    </location>
</feature>
<evidence type="ECO:0000256" key="1">
    <source>
        <dbReference type="SAM" id="MobiDB-lite"/>
    </source>
</evidence>
<reference evidence="2 3" key="1">
    <citation type="submission" date="2024-06" db="EMBL/GenBank/DDBJ databases">
        <authorList>
            <person name="Pan Q."/>
            <person name="Wen M."/>
            <person name="Jouanno E."/>
            <person name="Zahm M."/>
            <person name="Klopp C."/>
            <person name="Cabau C."/>
            <person name="Louis A."/>
            <person name="Berthelot C."/>
            <person name="Parey E."/>
            <person name="Roest Crollius H."/>
            <person name="Montfort J."/>
            <person name="Robinson-Rechavi M."/>
            <person name="Bouchez O."/>
            <person name="Lampietro C."/>
            <person name="Lopez Roques C."/>
            <person name="Donnadieu C."/>
            <person name="Postlethwait J."/>
            <person name="Bobe J."/>
            <person name="Verreycken H."/>
            <person name="Guiguen Y."/>
        </authorList>
    </citation>
    <scope>NUCLEOTIDE SEQUENCE [LARGE SCALE GENOMIC DNA]</scope>
    <source>
        <strain evidence="2">Up_M1</strain>
        <tissue evidence="2">Testis</tissue>
    </source>
</reference>
<keyword evidence="3" id="KW-1185">Reference proteome</keyword>
<comment type="caution">
    <text evidence="2">The sequence shown here is derived from an EMBL/GenBank/DDBJ whole genome shotgun (WGS) entry which is preliminary data.</text>
</comment>
<feature type="compositionally biased region" description="Acidic residues" evidence="1">
    <location>
        <begin position="14"/>
        <end position="25"/>
    </location>
</feature>
<accession>A0ABD0WQQ5</accession>
<sequence length="99" mass="10270">MTMDTGVASQQDGSVDDSLSDEEQSQSESNSPTTLLTQVSRTGESAGMTVVQLPGGQTVQIQGVIQAPQASVIQSPQMQATQVTSLCYPDTTDAGYTGN</sequence>
<name>A0ABD0WQQ5_UMBPY</name>
<proteinExistence type="predicted"/>
<protein>
    <submittedName>
        <fullName evidence="2">Uncharacterized protein</fullName>
    </submittedName>
</protein>